<feature type="transmembrane region" description="Helical" evidence="6">
    <location>
        <begin position="185"/>
        <end position="204"/>
    </location>
</feature>
<protein>
    <submittedName>
        <fullName evidence="7">Amino acid permease-associated region</fullName>
    </submittedName>
</protein>
<keyword evidence="8" id="KW-1185">Reference proteome</keyword>
<evidence type="ECO:0000256" key="6">
    <source>
        <dbReference type="SAM" id="Phobius"/>
    </source>
</evidence>
<dbReference type="InterPro" id="IPR002293">
    <property type="entry name" value="AA/rel_permease1"/>
</dbReference>
<dbReference type="EMBL" id="CP014518">
    <property type="protein sequence ID" value="AMM34193.1"/>
    <property type="molecule type" value="Genomic_DNA"/>
</dbReference>
<feature type="transmembrane region" description="Helical" evidence="6">
    <location>
        <begin position="48"/>
        <end position="67"/>
    </location>
</feature>
<keyword evidence="4 6" id="KW-1133">Transmembrane helix</keyword>
<feature type="transmembrane region" description="Helical" evidence="6">
    <location>
        <begin position="154"/>
        <end position="173"/>
    </location>
</feature>
<dbReference type="RefSeq" id="WP_066500592.1">
    <property type="nucleotide sequence ID" value="NZ_BJMO01000032.1"/>
</dbReference>
<dbReference type="GO" id="GO:0005886">
    <property type="term" value="C:plasma membrane"/>
    <property type="evidence" value="ECO:0007669"/>
    <property type="project" value="UniProtKB-SubCell"/>
</dbReference>
<keyword evidence="5 6" id="KW-0472">Membrane</keyword>
<comment type="subcellular location">
    <subcellularLocation>
        <location evidence="1">Cell membrane</location>
        <topology evidence="1">Multi-pass membrane protein</topology>
    </subcellularLocation>
</comment>
<sequence>MSADTAAPTAAAGTLGRVRSLAYYLGAVLGTGVIALPALSYRAAGPASLLAWAGLVLASVPIAWTFASLGRRLPDAGGVSTYVRRAFGDYWATASGWWFYLTIPFGIPASALFAGQYAAHALGAPRWAALAAAGGITAAVLGAVWAGVRTSSTIQLVLAGTILAVVILAVAAGLTRADASRLEPFAAHGWSAVAPSAALIVWAFAGWEAMSYLGGQFRNPERDLGVVTALALALVGTLYLAFATVSVLALGDAAGGDAPLAALLGYALGPVGEALTAALAVVLTVGTLTSYATGAAELGRSLGQTGSLPRWFGRGRNALVAVTALSTAGLGVLGAGTDTTEVLVRLVTAAIVSVYVAGLAAALRLLPGRGQRAVAAAGLAAVAAIAATCGWYLAWPAALGAGAALWSARGRRGAARTG</sequence>
<organism evidence="7 8">
    <name type="scientific">Sinomonas atrocyanea</name>
    <dbReference type="NCBI Taxonomy" id="37927"/>
    <lineage>
        <taxon>Bacteria</taxon>
        <taxon>Bacillati</taxon>
        <taxon>Actinomycetota</taxon>
        <taxon>Actinomycetes</taxon>
        <taxon>Micrococcales</taxon>
        <taxon>Micrococcaceae</taxon>
        <taxon>Sinomonas</taxon>
    </lineage>
</organism>
<name>A0A127A4E4_9MICC</name>
<dbReference type="Proteomes" id="UP000070134">
    <property type="component" value="Chromosome"/>
</dbReference>
<dbReference type="InterPro" id="IPR050367">
    <property type="entry name" value="APC_superfamily"/>
</dbReference>
<evidence type="ECO:0000256" key="1">
    <source>
        <dbReference type="ARBA" id="ARBA00004651"/>
    </source>
</evidence>
<evidence type="ECO:0000256" key="4">
    <source>
        <dbReference type="ARBA" id="ARBA00022989"/>
    </source>
</evidence>
<dbReference type="AlphaFoldDB" id="A0A127A4E4"/>
<feature type="transmembrane region" description="Helical" evidence="6">
    <location>
        <begin position="127"/>
        <end position="148"/>
    </location>
</feature>
<evidence type="ECO:0000313" key="7">
    <source>
        <dbReference type="EMBL" id="AMM34193.1"/>
    </source>
</evidence>
<feature type="transmembrane region" description="Helical" evidence="6">
    <location>
        <begin position="97"/>
        <end position="115"/>
    </location>
</feature>
<dbReference type="Gene3D" id="1.20.1740.10">
    <property type="entry name" value="Amino acid/polyamine transporter I"/>
    <property type="match status" value="1"/>
</dbReference>
<feature type="transmembrane region" description="Helical" evidence="6">
    <location>
        <begin position="224"/>
        <end position="242"/>
    </location>
</feature>
<evidence type="ECO:0000256" key="2">
    <source>
        <dbReference type="ARBA" id="ARBA00022475"/>
    </source>
</evidence>
<dbReference type="Pfam" id="PF13520">
    <property type="entry name" value="AA_permease_2"/>
    <property type="match status" value="1"/>
</dbReference>
<keyword evidence="3 6" id="KW-0812">Transmembrane</keyword>
<accession>A0A127A4E4</accession>
<dbReference type="PATRIC" id="fig|37927.3.peg.3626"/>
<evidence type="ECO:0000256" key="3">
    <source>
        <dbReference type="ARBA" id="ARBA00022692"/>
    </source>
</evidence>
<evidence type="ECO:0000313" key="8">
    <source>
        <dbReference type="Proteomes" id="UP000070134"/>
    </source>
</evidence>
<feature type="transmembrane region" description="Helical" evidence="6">
    <location>
        <begin position="317"/>
        <end position="336"/>
    </location>
</feature>
<dbReference type="PANTHER" id="PTHR42770">
    <property type="entry name" value="AMINO ACID TRANSPORTER-RELATED"/>
    <property type="match status" value="1"/>
</dbReference>
<feature type="transmembrane region" description="Helical" evidence="6">
    <location>
        <begin position="373"/>
        <end position="394"/>
    </location>
</feature>
<proteinExistence type="predicted"/>
<dbReference type="KEGG" id="satk:SA2016_3533"/>
<feature type="transmembrane region" description="Helical" evidence="6">
    <location>
        <begin position="342"/>
        <end position="366"/>
    </location>
</feature>
<evidence type="ECO:0000256" key="5">
    <source>
        <dbReference type="ARBA" id="ARBA00023136"/>
    </source>
</evidence>
<dbReference type="PANTHER" id="PTHR42770:SF13">
    <property type="entry name" value="L-METHIONINE_BRANCHED-CHAIN AMINO ACID EXPORTER YJEH"/>
    <property type="match status" value="1"/>
</dbReference>
<feature type="transmembrane region" description="Helical" evidence="6">
    <location>
        <begin position="21"/>
        <end position="41"/>
    </location>
</feature>
<dbReference type="STRING" id="37927.SA2016_3533"/>
<dbReference type="PIRSF" id="PIRSF006060">
    <property type="entry name" value="AA_transporter"/>
    <property type="match status" value="1"/>
</dbReference>
<dbReference type="GO" id="GO:0022857">
    <property type="term" value="F:transmembrane transporter activity"/>
    <property type="evidence" value="ECO:0007669"/>
    <property type="project" value="InterPro"/>
</dbReference>
<gene>
    <name evidence="7" type="ORF">SA2016_3533</name>
</gene>
<reference evidence="7 8" key="1">
    <citation type="submission" date="2016-02" db="EMBL/GenBank/DDBJ databases">
        <title>Complete genome of Sinomonas atrocyanea KCTC 3377.</title>
        <authorList>
            <person name="Kim K.M."/>
        </authorList>
    </citation>
    <scope>NUCLEOTIDE SEQUENCE [LARGE SCALE GENOMIC DNA]</scope>
    <source>
        <strain evidence="7 8">KCTC 3377</strain>
    </source>
</reference>
<dbReference type="OrthoDB" id="9117841at2"/>
<keyword evidence="2" id="KW-1003">Cell membrane</keyword>